<gene>
    <name evidence="1" type="ORF">R3P38DRAFT_2677040</name>
</gene>
<dbReference type="EMBL" id="JAWWNJ010000002">
    <property type="protein sequence ID" value="KAK7061214.1"/>
    <property type="molecule type" value="Genomic_DNA"/>
</dbReference>
<evidence type="ECO:0000313" key="2">
    <source>
        <dbReference type="Proteomes" id="UP001362999"/>
    </source>
</evidence>
<comment type="caution">
    <text evidence="1">The sequence shown here is derived from an EMBL/GenBank/DDBJ whole genome shotgun (WGS) entry which is preliminary data.</text>
</comment>
<sequence>MATSAPGPASAFSMREILAEQVERLEASGSNLNIPQLIEESDLNVLSFDEKIAALQMQIAALVELRDRELATRAALQHLASPIRTLPVEILSEIFLLTLRSLPESESDFSHIPAAHRVSQVCSEWRFVALHTPQLWAGPLTFRLNKVSSAQNELYAAGLRVWLARSAARSIPIIFRFFWDDDDSWNSLNRRTLEEVVHVASRWRSLHFYGSGHRALSILRGLEPDSLLCLEELVLWTAEQDEARIDPTNIQCFSTAPKLRKLAINVSCRVPMPWAQLTALTLSDINTLDALADVFNQCPGLVHVHISLPGERLPAGRVNLIVLNHLRTLVLNFREAGALAMGFVAHLCAPVLDDLRLYFDILPEQNWDEQSFTTFQSRSPSITKLDLEIADSSLHISSHAFRNVFLHAPLLSHLQISMERFCDVALLEGLTHAESDAQPLLPRLCSLTFSDIQFGVVGDALADMIRSRWWTDEELASRPSPPAVARWSEVNLTGDYRNEREEISQSFRDSMDALRSSGLQVRVKDSET</sequence>
<dbReference type="Gene3D" id="3.80.10.10">
    <property type="entry name" value="Ribonuclease Inhibitor"/>
    <property type="match status" value="1"/>
</dbReference>
<dbReference type="SUPFAM" id="SSF52047">
    <property type="entry name" value="RNI-like"/>
    <property type="match status" value="1"/>
</dbReference>
<reference evidence="1 2" key="1">
    <citation type="journal article" date="2024" name="J Genomics">
        <title>Draft genome sequencing and assembly of Favolaschia claudopus CIRM-BRFM 2984 isolated from oak limbs.</title>
        <authorList>
            <person name="Navarro D."/>
            <person name="Drula E."/>
            <person name="Chaduli D."/>
            <person name="Cazenave R."/>
            <person name="Ahrendt S."/>
            <person name="Wang J."/>
            <person name="Lipzen A."/>
            <person name="Daum C."/>
            <person name="Barry K."/>
            <person name="Grigoriev I.V."/>
            <person name="Favel A."/>
            <person name="Rosso M.N."/>
            <person name="Martin F."/>
        </authorList>
    </citation>
    <scope>NUCLEOTIDE SEQUENCE [LARGE SCALE GENOMIC DNA]</scope>
    <source>
        <strain evidence="1 2">CIRM-BRFM 2984</strain>
    </source>
</reference>
<proteinExistence type="predicted"/>
<protein>
    <submittedName>
        <fullName evidence="1">F-box domain-containing protein</fullName>
    </submittedName>
</protein>
<dbReference type="Gene3D" id="1.20.1280.50">
    <property type="match status" value="1"/>
</dbReference>
<keyword evidence="2" id="KW-1185">Reference proteome</keyword>
<evidence type="ECO:0000313" key="1">
    <source>
        <dbReference type="EMBL" id="KAK7061214.1"/>
    </source>
</evidence>
<organism evidence="1 2">
    <name type="scientific">Favolaschia claudopus</name>
    <dbReference type="NCBI Taxonomy" id="2862362"/>
    <lineage>
        <taxon>Eukaryota</taxon>
        <taxon>Fungi</taxon>
        <taxon>Dikarya</taxon>
        <taxon>Basidiomycota</taxon>
        <taxon>Agaricomycotina</taxon>
        <taxon>Agaricomycetes</taxon>
        <taxon>Agaricomycetidae</taxon>
        <taxon>Agaricales</taxon>
        <taxon>Marasmiineae</taxon>
        <taxon>Mycenaceae</taxon>
        <taxon>Favolaschia</taxon>
    </lineage>
</organism>
<dbReference type="AlphaFoldDB" id="A0AAW0E8Y0"/>
<dbReference type="Proteomes" id="UP001362999">
    <property type="component" value="Unassembled WGS sequence"/>
</dbReference>
<accession>A0AAW0E8Y0</accession>
<name>A0AAW0E8Y0_9AGAR</name>
<dbReference type="InterPro" id="IPR032675">
    <property type="entry name" value="LRR_dom_sf"/>
</dbReference>